<dbReference type="EMBL" id="JAAGWB010000036">
    <property type="protein sequence ID" value="NEN51933.1"/>
    <property type="molecule type" value="Genomic_DNA"/>
</dbReference>
<dbReference type="InterPro" id="IPR053146">
    <property type="entry name" value="QDO-like"/>
</dbReference>
<proteinExistence type="predicted"/>
<dbReference type="Pfam" id="PF07883">
    <property type="entry name" value="Cupin_2"/>
    <property type="match status" value="1"/>
</dbReference>
<dbReference type="InterPro" id="IPR013096">
    <property type="entry name" value="Cupin_2"/>
</dbReference>
<feature type="domain" description="Cupin type-2" evidence="1">
    <location>
        <begin position="2"/>
        <end position="57"/>
    </location>
</feature>
<dbReference type="PANTHER" id="PTHR36440:SF1">
    <property type="entry name" value="PUTATIVE (AFU_ORTHOLOGUE AFUA_8G07350)-RELATED"/>
    <property type="match status" value="1"/>
</dbReference>
<dbReference type="InterPro" id="IPR011051">
    <property type="entry name" value="RmlC_Cupin_sf"/>
</dbReference>
<sequence length="97" mass="10104">MHGSHDEHFHVLAGTLTLATADGETALTAGDLAAAPRGSVHGYRNASPDTPAVALCLCTPPGYEQYSRDVHAAAAAGAEVTPELLAELRSRHDTESR</sequence>
<dbReference type="Proteomes" id="UP000471152">
    <property type="component" value="Unassembled WGS sequence"/>
</dbReference>
<evidence type="ECO:0000313" key="4">
    <source>
        <dbReference type="Proteomes" id="UP000468828"/>
    </source>
</evidence>
<dbReference type="SUPFAM" id="SSF51182">
    <property type="entry name" value="RmlC-like cupins"/>
    <property type="match status" value="1"/>
</dbReference>
<organism evidence="2 4">
    <name type="scientific">Modestobacter muralis</name>
    <dbReference type="NCBI Taxonomy" id="1608614"/>
    <lineage>
        <taxon>Bacteria</taxon>
        <taxon>Bacillati</taxon>
        <taxon>Actinomycetota</taxon>
        <taxon>Actinomycetes</taxon>
        <taxon>Geodermatophilales</taxon>
        <taxon>Geodermatophilaceae</taxon>
        <taxon>Modestobacter</taxon>
    </lineage>
</organism>
<name>A0A6P0EVG0_9ACTN</name>
<dbReference type="AlphaFoldDB" id="A0A6P0EVG0"/>
<dbReference type="Gene3D" id="2.60.120.10">
    <property type="entry name" value="Jelly Rolls"/>
    <property type="match status" value="1"/>
</dbReference>
<dbReference type="EMBL" id="JAAGWH010000034">
    <property type="protein sequence ID" value="NEK95045.1"/>
    <property type="molecule type" value="Genomic_DNA"/>
</dbReference>
<dbReference type="PANTHER" id="PTHR36440">
    <property type="entry name" value="PUTATIVE (AFU_ORTHOLOGUE AFUA_8G07350)-RELATED"/>
    <property type="match status" value="1"/>
</dbReference>
<dbReference type="Proteomes" id="UP000468828">
    <property type="component" value="Unassembled WGS sequence"/>
</dbReference>
<accession>A0A6P0EVG0</accession>
<evidence type="ECO:0000313" key="5">
    <source>
        <dbReference type="Proteomes" id="UP000471152"/>
    </source>
</evidence>
<dbReference type="InterPro" id="IPR014710">
    <property type="entry name" value="RmlC-like_jellyroll"/>
</dbReference>
<comment type="caution">
    <text evidence="2">The sequence shown here is derived from an EMBL/GenBank/DDBJ whole genome shotgun (WGS) entry which is preliminary data.</text>
</comment>
<reference evidence="3 5" key="2">
    <citation type="submission" date="2020-02" db="EMBL/GenBank/DDBJ databases">
        <title>The WGS of Modestobacter muralis DSM 100205.</title>
        <authorList>
            <person name="Jiang Z."/>
        </authorList>
    </citation>
    <scope>NUCLEOTIDE SEQUENCE [LARGE SCALE GENOMIC DNA]</scope>
    <source>
        <strain evidence="3 5">DSM 100205</strain>
    </source>
</reference>
<evidence type="ECO:0000313" key="2">
    <source>
        <dbReference type="EMBL" id="NEK95045.1"/>
    </source>
</evidence>
<evidence type="ECO:0000259" key="1">
    <source>
        <dbReference type="Pfam" id="PF07883"/>
    </source>
</evidence>
<protein>
    <submittedName>
        <fullName evidence="2">Cupin domain-containing protein</fullName>
    </submittedName>
</protein>
<gene>
    <name evidence="3" type="ORF">G3R41_13460</name>
    <name evidence="2" type="ORF">GCU67_12805</name>
</gene>
<keyword evidence="4" id="KW-1185">Reference proteome</keyword>
<evidence type="ECO:0000313" key="3">
    <source>
        <dbReference type="EMBL" id="NEN51933.1"/>
    </source>
</evidence>
<reference evidence="2 4" key="1">
    <citation type="submission" date="2020-01" db="EMBL/GenBank/DDBJ databases">
        <title>the WGS Modestobacter muralis CPCC 204518.</title>
        <authorList>
            <person name="Jiang Z."/>
        </authorList>
    </citation>
    <scope>NUCLEOTIDE SEQUENCE [LARGE SCALE GENOMIC DNA]</scope>
    <source>
        <strain evidence="2 4">DSM 100205</strain>
    </source>
</reference>